<dbReference type="AlphaFoldDB" id="A0AAD7NMX4"/>
<keyword evidence="2" id="KW-1185">Reference proteome</keyword>
<sequence>MSGGNRNCHTRLAPCFLSRSLSGAPRPRPYSVAAVRFGPVQHQYFPNLELNPGSGSAKPPNLEPDLGSRFDGVRFRFRRGLDGFEPNFLPTVQTGGKPS</sequence>
<proteinExistence type="predicted"/>
<protein>
    <submittedName>
        <fullName evidence="1">Uncharacterized protein</fullName>
    </submittedName>
</protein>
<dbReference type="EMBL" id="JARKIB010000021">
    <property type="protein sequence ID" value="KAJ7767806.1"/>
    <property type="molecule type" value="Genomic_DNA"/>
</dbReference>
<evidence type="ECO:0000313" key="1">
    <source>
        <dbReference type="EMBL" id="KAJ7767806.1"/>
    </source>
</evidence>
<dbReference type="Proteomes" id="UP001215598">
    <property type="component" value="Unassembled WGS sequence"/>
</dbReference>
<organism evidence="1 2">
    <name type="scientific">Mycena metata</name>
    <dbReference type="NCBI Taxonomy" id="1033252"/>
    <lineage>
        <taxon>Eukaryota</taxon>
        <taxon>Fungi</taxon>
        <taxon>Dikarya</taxon>
        <taxon>Basidiomycota</taxon>
        <taxon>Agaricomycotina</taxon>
        <taxon>Agaricomycetes</taxon>
        <taxon>Agaricomycetidae</taxon>
        <taxon>Agaricales</taxon>
        <taxon>Marasmiineae</taxon>
        <taxon>Mycenaceae</taxon>
        <taxon>Mycena</taxon>
    </lineage>
</organism>
<accession>A0AAD7NMX4</accession>
<gene>
    <name evidence="1" type="ORF">B0H16DRAFT_1686731</name>
</gene>
<name>A0AAD7NMX4_9AGAR</name>
<reference evidence="1" key="1">
    <citation type="submission" date="2023-03" db="EMBL/GenBank/DDBJ databases">
        <title>Massive genome expansion in bonnet fungi (Mycena s.s.) driven by repeated elements and novel gene families across ecological guilds.</title>
        <authorList>
            <consortium name="Lawrence Berkeley National Laboratory"/>
            <person name="Harder C.B."/>
            <person name="Miyauchi S."/>
            <person name="Viragh M."/>
            <person name="Kuo A."/>
            <person name="Thoen E."/>
            <person name="Andreopoulos B."/>
            <person name="Lu D."/>
            <person name="Skrede I."/>
            <person name="Drula E."/>
            <person name="Henrissat B."/>
            <person name="Morin E."/>
            <person name="Kohler A."/>
            <person name="Barry K."/>
            <person name="LaButti K."/>
            <person name="Morin E."/>
            <person name="Salamov A."/>
            <person name="Lipzen A."/>
            <person name="Mereny Z."/>
            <person name="Hegedus B."/>
            <person name="Baldrian P."/>
            <person name="Stursova M."/>
            <person name="Weitz H."/>
            <person name="Taylor A."/>
            <person name="Grigoriev I.V."/>
            <person name="Nagy L.G."/>
            <person name="Martin F."/>
            <person name="Kauserud H."/>
        </authorList>
    </citation>
    <scope>NUCLEOTIDE SEQUENCE</scope>
    <source>
        <strain evidence="1">CBHHK182m</strain>
    </source>
</reference>
<evidence type="ECO:0000313" key="2">
    <source>
        <dbReference type="Proteomes" id="UP001215598"/>
    </source>
</evidence>
<comment type="caution">
    <text evidence="1">The sequence shown here is derived from an EMBL/GenBank/DDBJ whole genome shotgun (WGS) entry which is preliminary data.</text>
</comment>